<keyword evidence="2" id="KW-0812">Transmembrane</keyword>
<reference evidence="3" key="1">
    <citation type="submission" date="2019-12" db="EMBL/GenBank/DDBJ databases">
        <title>Genome sequence of Babesia ovis.</title>
        <authorList>
            <person name="Yamagishi J."/>
            <person name="Sevinc F."/>
            <person name="Xuan X."/>
        </authorList>
    </citation>
    <scope>NUCLEOTIDE SEQUENCE</scope>
    <source>
        <strain evidence="3">Selcuk</strain>
    </source>
</reference>
<evidence type="ECO:0000313" key="4">
    <source>
        <dbReference type="Proteomes" id="UP001057455"/>
    </source>
</evidence>
<dbReference type="OrthoDB" id="361066at2759"/>
<feature type="transmembrane region" description="Helical" evidence="2">
    <location>
        <begin position="50"/>
        <end position="68"/>
    </location>
</feature>
<dbReference type="AlphaFoldDB" id="A0A9W5T7L0"/>
<evidence type="ECO:0000313" key="3">
    <source>
        <dbReference type="EMBL" id="GFE52705.1"/>
    </source>
</evidence>
<evidence type="ECO:0000256" key="2">
    <source>
        <dbReference type="SAM" id="Phobius"/>
    </source>
</evidence>
<keyword evidence="2" id="KW-0472">Membrane</keyword>
<dbReference type="Proteomes" id="UP001057455">
    <property type="component" value="Unassembled WGS sequence"/>
</dbReference>
<proteinExistence type="predicted"/>
<sequence>MRSLSSSACHRLLALPRITRPFSSSRQYDPNVVNECLNPRPGKRFRTMRLIGGIGVFLVATPLIVMHFDSKRFEAEMERRRQANAASEDAAAPATPNSV</sequence>
<feature type="compositionally biased region" description="Low complexity" evidence="1">
    <location>
        <begin position="83"/>
        <end position="99"/>
    </location>
</feature>
<evidence type="ECO:0000256" key="1">
    <source>
        <dbReference type="SAM" id="MobiDB-lite"/>
    </source>
</evidence>
<accession>A0A9W5T7L0</accession>
<comment type="caution">
    <text evidence="3">The sequence shown here is derived from an EMBL/GenBank/DDBJ whole genome shotgun (WGS) entry which is preliminary data.</text>
</comment>
<gene>
    <name evidence="3" type="ORF">BaOVIS_001090</name>
</gene>
<name>A0A9W5T7L0_BABOV</name>
<dbReference type="EMBL" id="BLIY01000001">
    <property type="protein sequence ID" value="GFE52705.1"/>
    <property type="molecule type" value="Genomic_DNA"/>
</dbReference>
<feature type="region of interest" description="Disordered" evidence="1">
    <location>
        <begin position="77"/>
        <end position="99"/>
    </location>
</feature>
<organism evidence="3 4">
    <name type="scientific">Babesia ovis</name>
    <dbReference type="NCBI Taxonomy" id="5869"/>
    <lineage>
        <taxon>Eukaryota</taxon>
        <taxon>Sar</taxon>
        <taxon>Alveolata</taxon>
        <taxon>Apicomplexa</taxon>
        <taxon>Aconoidasida</taxon>
        <taxon>Piroplasmida</taxon>
        <taxon>Babesiidae</taxon>
        <taxon>Babesia</taxon>
    </lineage>
</organism>
<keyword evidence="2" id="KW-1133">Transmembrane helix</keyword>
<protein>
    <submittedName>
        <fullName evidence="3">Uncharacterized protein</fullName>
    </submittedName>
</protein>
<keyword evidence="4" id="KW-1185">Reference proteome</keyword>